<accession>A0A8H6VWP6</accession>
<dbReference type="OrthoDB" id="2745898at2759"/>
<dbReference type="RefSeq" id="XP_037217178.1">
    <property type="nucleotide sequence ID" value="XM_037365766.1"/>
</dbReference>
<dbReference type="AlphaFoldDB" id="A0A8H6VWP6"/>
<reference evidence="1" key="1">
    <citation type="submission" date="2020-05" db="EMBL/GenBank/DDBJ databases">
        <title>Mycena genomes resolve the evolution of fungal bioluminescence.</title>
        <authorList>
            <person name="Tsai I.J."/>
        </authorList>
    </citation>
    <scope>NUCLEOTIDE SEQUENCE</scope>
    <source>
        <strain evidence="1">171206Taipei</strain>
    </source>
</reference>
<keyword evidence="2" id="KW-1185">Reference proteome</keyword>
<gene>
    <name evidence="1" type="ORF">MIND_00912900</name>
</gene>
<comment type="caution">
    <text evidence="1">The sequence shown here is derived from an EMBL/GenBank/DDBJ whole genome shotgun (WGS) entry which is preliminary data.</text>
</comment>
<protein>
    <submittedName>
        <fullName evidence="1">Uncharacterized protein</fullName>
    </submittedName>
</protein>
<evidence type="ECO:0000313" key="2">
    <source>
        <dbReference type="Proteomes" id="UP000636479"/>
    </source>
</evidence>
<sequence>MASTLPPELVAHIARHSPPGETTALKTWALVGSAFRGPAQRRLWRALELTNTVNPWRPSALSYTRAARHFAEYPHLPGYVAQLTLSIAPEWDEDDPVEDEEGLALLRGILARMQAVEEVEVCVMRNREALEWEELPGIFTECVMEYVHTRVGLRKMTVHGFTAVPAAVFGRFMSAAPTVSVYDLEVAGANGPLRSAGPTRLRTSIYDLAKPQLAQSLRPYTRSLRALILTTANCHGRHELTIPDICAATSDTLEHLSLELFETNSYLIDTGDLRLPPLPRLRYLHICFEHEDYAGRRPRGNPRPPDTALPAILAHALALGPRVPLPALAQLDLQNQIVGFGLDDDGYTYPLALAPLDAVLARYLRARGNAAVVRHVIQLTHVRKEGHFRMLADTVEAALPEACAAGMQIVDSRSEWQIDMGDF</sequence>
<proteinExistence type="predicted"/>
<name>A0A8H6VWP6_9AGAR</name>
<organism evidence="1 2">
    <name type="scientific">Mycena indigotica</name>
    <dbReference type="NCBI Taxonomy" id="2126181"/>
    <lineage>
        <taxon>Eukaryota</taxon>
        <taxon>Fungi</taxon>
        <taxon>Dikarya</taxon>
        <taxon>Basidiomycota</taxon>
        <taxon>Agaricomycotina</taxon>
        <taxon>Agaricomycetes</taxon>
        <taxon>Agaricomycetidae</taxon>
        <taxon>Agaricales</taxon>
        <taxon>Marasmiineae</taxon>
        <taxon>Mycenaceae</taxon>
        <taxon>Mycena</taxon>
    </lineage>
</organism>
<dbReference type="GeneID" id="59348282"/>
<dbReference type="EMBL" id="JACAZF010000008">
    <property type="protein sequence ID" value="KAF7296819.1"/>
    <property type="molecule type" value="Genomic_DNA"/>
</dbReference>
<dbReference type="Proteomes" id="UP000636479">
    <property type="component" value="Unassembled WGS sequence"/>
</dbReference>
<evidence type="ECO:0000313" key="1">
    <source>
        <dbReference type="EMBL" id="KAF7296819.1"/>
    </source>
</evidence>